<dbReference type="PANTHER" id="PTHR30273:SF2">
    <property type="entry name" value="PROTEIN FECR"/>
    <property type="match status" value="1"/>
</dbReference>
<proteinExistence type="predicted"/>
<evidence type="ECO:0000259" key="1">
    <source>
        <dbReference type="Pfam" id="PF16344"/>
    </source>
</evidence>
<sequence length="116" mass="13645">MEIYKNEVKLAALKPNEKAVLSNNGLLVVSKIEDTDEYLWRNGLIAFNNKQLEEILLSLEKYFDIKIQINSKKLPQHTYTGKFRQSDGVDYALRVLQRSIRFTYERNEETGTIYIR</sequence>
<dbReference type="EMBL" id="VSSQ01114198">
    <property type="protein sequence ID" value="MPN50220.1"/>
    <property type="molecule type" value="Genomic_DNA"/>
</dbReference>
<gene>
    <name evidence="2" type="ORF">SDC9_197846</name>
</gene>
<dbReference type="AlphaFoldDB" id="A0A645IGI5"/>
<name>A0A645IGI5_9ZZZZ</name>
<dbReference type="GO" id="GO:0016989">
    <property type="term" value="F:sigma factor antagonist activity"/>
    <property type="evidence" value="ECO:0007669"/>
    <property type="project" value="TreeGrafter"/>
</dbReference>
<evidence type="ECO:0000313" key="2">
    <source>
        <dbReference type="EMBL" id="MPN50220.1"/>
    </source>
</evidence>
<dbReference type="PANTHER" id="PTHR30273">
    <property type="entry name" value="PERIPLASMIC SIGNAL SENSOR AND SIGMA FACTOR ACTIVATOR FECR-RELATED"/>
    <property type="match status" value="1"/>
</dbReference>
<reference evidence="2" key="1">
    <citation type="submission" date="2019-08" db="EMBL/GenBank/DDBJ databases">
        <authorList>
            <person name="Kucharzyk K."/>
            <person name="Murdoch R.W."/>
            <person name="Higgins S."/>
            <person name="Loffler F."/>
        </authorList>
    </citation>
    <scope>NUCLEOTIDE SEQUENCE</scope>
</reference>
<dbReference type="InterPro" id="IPR012373">
    <property type="entry name" value="Ferrdict_sens_TM"/>
</dbReference>
<dbReference type="Gene3D" id="3.55.50.30">
    <property type="match status" value="1"/>
</dbReference>
<comment type="caution">
    <text evidence="2">The sequence shown here is derived from an EMBL/GenBank/DDBJ whole genome shotgun (WGS) entry which is preliminary data.</text>
</comment>
<dbReference type="Pfam" id="PF16344">
    <property type="entry name" value="FecR_C"/>
    <property type="match status" value="1"/>
</dbReference>
<protein>
    <recommendedName>
        <fullName evidence="1">Protein FecR C-terminal domain-containing protein</fullName>
    </recommendedName>
</protein>
<organism evidence="2">
    <name type="scientific">bioreactor metagenome</name>
    <dbReference type="NCBI Taxonomy" id="1076179"/>
    <lineage>
        <taxon>unclassified sequences</taxon>
        <taxon>metagenomes</taxon>
        <taxon>ecological metagenomes</taxon>
    </lineage>
</organism>
<dbReference type="InterPro" id="IPR032508">
    <property type="entry name" value="FecR_C"/>
</dbReference>
<accession>A0A645IGI5</accession>
<feature type="domain" description="Protein FecR C-terminal" evidence="1">
    <location>
        <begin position="45"/>
        <end position="110"/>
    </location>
</feature>